<comment type="caution">
    <text evidence="2">The sequence shown here is derived from an EMBL/GenBank/DDBJ whole genome shotgun (WGS) entry which is preliminary data.</text>
</comment>
<dbReference type="EMBL" id="AJYB01000012">
    <property type="protein sequence ID" value="EIM07834.1"/>
    <property type="molecule type" value="Genomic_DNA"/>
</dbReference>
<gene>
    <name evidence="2" type="ORF">A1A1_04327</name>
</gene>
<reference evidence="2 3" key="1">
    <citation type="journal article" date="2012" name="J. Bacteriol.">
        <title>Genome Sequence of the Antarctic Psychrophile Bacterium Planococcus antarcticus DSM 14505.</title>
        <authorList>
            <person name="Margolles A."/>
            <person name="Gueimonde M."/>
            <person name="Sanchez B."/>
        </authorList>
    </citation>
    <scope>NUCLEOTIDE SEQUENCE [LARGE SCALE GENOMIC DNA]</scope>
    <source>
        <strain evidence="2 3">DSM 14505</strain>
    </source>
</reference>
<feature type="transmembrane region" description="Helical" evidence="1">
    <location>
        <begin position="12"/>
        <end position="30"/>
    </location>
</feature>
<keyword evidence="1" id="KW-1133">Transmembrane helix</keyword>
<dbReference type="AlphaFoldDB" id="A0AA87INR2"/>
<accession>A0AA87INR2</accession>
<proteinExistence type="predicted"/>
<dbReference type="Pfam" id="PF17259">
    <property type="entry name" value="DUF5325"/>
    <property type="match status" value="1"/>
</dbReference>
<organism evidence="2 3">
    <name type="scientific">Planococcus antarcticus DSM 14505</name>
    <dbReference type="NCBI Taxonomy" id="1185653"/>
    <lineage>
        <taxon>Bacteria</taxon>
        <taxon>Bacillati</taxon>
        <taxon>Bacillota</taxon>
        <taxon>Bacilli</taxon>
        <taxon>Bacillales</taxon>
        <taxon>Caryophanaceae</taxon>
        <taxon>Planococcus</taxon>
    </lineage>
</organism>
<evidence type="ECO:0000313" key="2">
    <source>
        <dbReference type="EMBL" id="EIM07834.1"/>
    </source>
</evidence>
<protein>
    <submittedName>
        <fullName evidence="2">Protein YlaF</fullName>
    </submittedName>
</protein>
<name>A0AA87INR2_9BACL</name>
<evidence type="ECO:0000256" key="1">
    <source>
        <dbReference type="SAM" id="Phobius"/>
    </source>
</evidence>
<feature type="transmembrane region" description="Helical" evidence="1">
    <location>
        <begin position="36"/>
        <end position="53"/>
    </location>
</feature>
<keyword evidence="1" id="KW-0812">Transmembrane</keyword>
<dbReference type="InterPro" id="IPR035211">
    <property type="entry name" value="DUF5325"/>
</dbReference>
<sequence length="65" mass="7044">MISLMKNTKWVFVLYSLAALLAMVGIGLAVGLRSVLGIFAAILVLCLIMGMGFKKKKEMREAGLL</sequence>
<evidence type="ECO:0000313" key="3">
    <source>
        <dbReference type="Proteomes" id="UP000004725"/>
    </source>
</evidence>
<keyword evidence="1" id="KW-0472">Membrane</keyword>
<dbReference type="Proteomes" id="UP000004725">
    <property type="component" value="Unassembled WGS sequence"/>
</dbReference>